<evidence type="ECO:0000256" key="1">
    <source>
        <dbReference type="SAM" id="MobiDB-lite"/>
    </source>
</evidence>
<feature type="compositionally biased region" description="Gly residues" evidence="1">
    <location>
        <begin position="57"/>
        <end position="66"/>
    </location>
</feature>
<comment type="caution">
    <text evidence="2">The sequence shown here is derived from an EMBL/GenBank/DDBJ whole genome shotgun (WGS) entry which is preliminary data.</text>
</comment>
<evidence type="ECO:0000313" key="3">
    <source>
        <dbReference type="Proteomes" id="UP001642360"/>
    </source>
</evidence>
<reference evidence="2 3" key="1">
    <citation type="submission" date="2024-02" db="EMBL/GenBank/DDBJ databases">
        <authorList>
            <person name="Vignale AGUSTIN F."/>
            <person name="Sosa J E."/>
            <person name="Modenutti C."/>
        </authorList>
    </citation>
    <scope>NUCLEOTIDE SEQUENCE [LARGE SCALE GENOMIC DNA]</scope>
</reference>
<feature type="compositionally biased region" description="Polar residues" evidence="1">
    <location>
        <begin position="44"/>
        <end position="54"/>
    </location>
</feature>
<accession>A0ABC8UKD9</accession>
<dbReference type="Proteomes" id="UP001642360">
    <property type="component" value="Unassembled WGS sequence"/>
</dbReference>
<dbReference type="AlphaFoldDB" id="A0ABC8UKD9"/>
<feature type="region of interest" description="Disordered" evidence="1">
    <location>
        <begin position="1"/>
        <end position="72"/>
    </location>
</feature>
<evidence type="ECO:0000313" key="2">
    <source>
        <dbReference type="EMBL" id="CAK9181470.1"/>
    </source>
</evidence>
<gene>
    <name evidence="2" type="ORF">ILEXP_LOCUS51542</name>
</gene>
<organism evidence="2 3">
    <name type="scientific">Ilex paraguariensis</name>
    <name type="common">yerba mate</name>
    <dbReference type="NCBI Taxonomy" id="185542"/>
    <lineage>
        <taxon>Eukaryota</taxon>
        <taxon>Viridiplantae</taxon>
        <taxon>Streptophyta</taxon>
        <taxon>Embryophyta</taxon>
        <taxon>Tracheophyta</taxon>
        <taxon>Spermatophyta</taxon>
        <taxon>Magnoliopsida</taxon>
        <taxon>eudicotyledons</taxon>
        <taxon>Gunneridae</taxon>
        <taxon>Pentapetalae</taxon>
        <taxon>asterids</taxon>
        <taxon>campanulids</taxon>
        <taxon>Aquifoliales</taxon>
        <taxon>Aquifoliaceae</taxon>
        <taxon>Ilex</taxon>
    </lineage>
</organism>
<sequence>MGDNINAPCINGSEPDLGGRVAEPVTTKATTKGLTKPNLVKGKTSLNDSSNSPSRGEGCGIEGGGQPHTYRTPWNQVLSLGRDDNSSNPTKEMKPMYIEPIKRESRIIVEPPRK</sequence>
<name>A0ABC8UKD9_9AQUA</name>
<proteinExistence type="predicted"/>
<dbReference type="EMBL" id="CAUOFW020008057">
    <property type="protein sequence ID" value="CAK9181470.1"/>
    <property type="molecule type" value="Genomic_DNA"/>
</dbReference>
<protein>
    <submittedName>
        <fullName evidence="2">Uncharacterized protein</fullName>
    </submittedName>
</protein>
<keyword evidence="3" id="KW-1185">Reference proteome</keyword>